<name>A0A1H0ZTR4_9ACTN</name>
<keyword evidence="8" id="KW-1185">Reference proteome</keyword>
<dbReference type="EMBL" id="FNKO01000001">
    <property type="protein sequence ID" value="SDQ30807.1"/>
    <property type="molecule type" value="Genomic_DNA"/>
</dbReference>
<proteinExistence type="inferred from homology"/>
<evidence type="ECO:0000256" key="3">
    <source>
        <dbReference type="ARBA" id="ARBA00023125"/>
    </source>
</evidence>
<feature type="domain" description="DUF4158" evidence="6">
    <location>
        <begin position="1"/>
        <end position="166"/>
    </location>
</feature>
<organism evidence="7 8">
    <name type="scientific">Actinopolyspora saharensis</name>
    <dbReference type="NCBI Taxonomy" id="995062"/>
    <lineage>
        <taxon>Bacteria</taxon>
        <taxon>Bacillati</taxon>
        <taxon>Actinomycetota</taxon>
        <taxon>Actinomycetes</taxon>
        <taxon>Actinopolysporales</taxon>
        <taxon>Actinopolysporaceae</taxon>
        <taxon>Actinopolyspora</taxon>
    </lineage>
</organism>
<dbReference type="GO" id="GO:0006313">
    <property type="term" value="P:DNA transposition"/>
    <property type="evidence" value="ECO:0007669"/>
    <property type="project" value="InterPro"/>
</dbReference>
<dbReference type="NCBIfam" id="NF033527">
    <property type="entry name" value="transpos_Tn3"/>
    <property type="match status" value="1"/>
</dbReference>
<dbReference type="Pfam" id="PF13700">
    <property type="entry name" value="DUF4158"/>
    <property type="match status" value="1"/>
</dbReference>
<dbReference type="GO" id="GO:0004803">
    <property type="term" value="F:transposase activity"/>
    <property type="evidence" value="ECO:0007669"/>
    <property type="project" value="InterPro"/>
</dbReference>
<dbReference type="Proteomes" id="UP000199301">
    <property type="component" value="Unassembled WGS sequence"/>
</dbReference>
<evidence type="ECO:0000256" key="2">
    <source>
        <dbReference type="ARBA" id="ARBA00022578"/>
    </source>
</evidence>
<evidence type="ECO:0000313" key="8">
    <source>
        <dbReference type="Proteomes" id="UP000199301"/>
    </source>
</evidence>
<dbReference type="InterPro" id="IPR047653">
    <property type="entry name" value="Tn3-like_transpos"/>
</dbReference>
<keyword evidence="3" id="KW-0238">DNA-binding</keyword>
<accession>A0A1H0ZTR4</accession>
<evidence type="ECO:0000259" key="6">
    <source>
        <dbReference type="Pfam" id="PF13700"/>
    </source>
</evidence>
<feature type="domain" description="Tn3 transposase DDE" evidence="5">
    <location>
        <begin position="609"/>
        <end position="1000"/>
    </location>
</feature>
<comment type="similarity">
    <text evidence="1">Belongs to the transposase 7 family.</text>
</comment>
<dbReference type="Pfam" id="PF01526">
    <property type="entry name" value="DDE_Tnp_Tn3"/>
    <property type="match status" value="1"/>
</dbReference>
<gene>
    <name evidence="7" type="ORF">SAMN04489718_1235</name>
</gene>
<dbReference type="AlphaFoldDB" id="A0A1H0ZTR4"/>
<dbReference type="InterPro" id="IPR002513">
    <property type="entry name" value="Tn3_Tnp_DDE_dom"/>
</dbReference>
<keyword evidence="2" id="KW-0815">Transposition</keyword>
<evidence type="ECO:0000256" key="1">
    <source>
        <dbReference type="ARBA" id="ARBA00009402"/>
    </source>
</evidence>
<protein>
    <submittedName>
        <fullName evidence="7">Transposase and inactivated derivatives, TnpA family</fullName>
    </submittedName>
</protein>
<reference evidence="8" key="1">
    <citation type="submission" date="2016-10" db="EMBL/GenBank/DDBJ databases">
        <authorList>
            <person name="Varghese N."/>
            <person name="Submissions S."/>
        </authorList>
    </citation>
    <scope>NUCLEOTIDE SEQUENCE [LARGE SCALE GENOMIC DNA]</scope>
    <source>
        <strain evidence="8">DSM 45459</strain>
    </source>
</reference>
<keyword evidence="4" id="KW-0233">DNA recombination</keyword>
<evidence type="ECO:0000313" key="7">
    <source>
        <dbReference type="EMBL" id="SDQ30807.1"/>
    </source>
</evidence>
<dbReference type="GO" id="GO:0003677">
    <property type="term" value="F:DNA binding"/>
    <property type="evidence" value="ECO:0007669"/>
    <property type="project" value="UniProtKB-KW"/>
</dbReference>
<evidence type="ECO:0000256" key="4">
    <source>
        <dbReference type="ARBA" id="ARBA00023172"/>
    </source>
</evidence>
<sequence>MTDEQVARFGRFADQAPSQAELERFFFLDDADRALVRRHRGQHNRLGFSLQLGTVRYLGTFLPDPLEVPTEVVDFLASQLEIADPSCVKSYAQRQATQWEHAAEIRSECGYRDFADATDEVAEFVSARAWTRVESAKALFEAVAAWLRANRVLLPGASVLARLVSEHREQASQQLYAALHQAAAEADAELPHRLTGLLAVPESSRFSELERLRRGPTRVSGRSVTEALHRASELSGIGAGAVDVSAVPANRLEALARDGLSAKAQAIARREAPRRTATLVAAVRSLSASAVDDALDVFSVLMNTKLIKAAERTSRETKLARLPKLTQASATLASAFRVLEDMREAADQGGGGEHVVLDVSAVWAAIEEVVPRTRLAAAMDTVEELAPPEADDDAAWRAELVSRWSTVRPFLPLLAEVIPFGATPHGQPVLQAVRELPELIGRKKVRVSEIREEVVTGSWRKLVTSGEGVEPGCVDKHAYALCVLEALHRALRHREVFATDSQRWGDPRARLLDGAAWDRIRPSVLTGLKLPEDVGAHLDEQAAALDVAWRHLGTRLSATAGQGRVRVEPGRDGRAQVRVDALEKLEEPPSLVALWELTERMLPEVDLPDLLLEIHARTGFLSEFTHASGGESRMEDAELSLAAVLVAEATNVGYKPVARSRHRALNRARLSHVEQNYLRAETLKAANARLIEAQAEIGLAGLWGGGMVASVDGLRFVVPGNTVYAGHNPRYFGRRRGATWLNAINDQVAGIGATVVPGTQRDSLYQLDVLLNPDHGQRPELVTSDTAGYSDMVFGLYRICGMAYAPRLASLSDSRFWRLDAHADYGAANDLARHRITPERIRAHWSEMLRVASSLVTGTVRAYDLIRALGRDGNPTPLGQAFVEYGRIAKTLHLLAVCDPDDDSYQRALNAQLNTTESRHRLARKICFGSRGELRQSYQEGMEDQLGALGLVLNAVVLWNTTYLDAALGQLREQGYPVDDADAARLSPLGDTHLNVHGTYTFPPTSSGELRPLRDLNELVKVDGL</sequence>
<evidence type="ECO:0000259" key="5">
    <source>
        <dbReference type="Pfam" id="PF01526"/>
    </source>
</evidence>
<dbReference type="InterPro" id="IPR025296">
    <property type="entry name" value="DUF4158"/>
</dbReference>